<gene>
    <name evidence="3" type="ORF">SAMN00777080_1960</name>
</gene>
<sequence>MIKKLISVQKFGWFKAMVGILIWIATMAYLIHHYGFEWKPAILDVGLHTFLLLLGFGLLENIFRFYLPQKSQFWLVFILPLILAISSVFIGEFTLQYFLSKEPAYLEFIELISPLKAVILGILFFSWSVLLVFSAQIEDQLKTKERQEKIQDMAKEAELYHLRQQLQPHFLFNSLNSINALIKSQPDKAREMILNLAEFLRGTIKKDEQKWISILEEKDYLQLFLEIEKVRFGHRLKVEIEFDDQAGDMKIPQLLVQPLLENAIKHGLYGMTGDVYIDIKFIKEGQYLKTVISNPFDPDSTPTKGTGFGLEVVKRRLFLIFGRNDLIQTNQSHDIFTVNLKIPQLYDESTDHR</sequence>
<feature type="transmembrane region" description="Helical" evidence="1">
    <location>
        <begin position="118"/>
        <end position="137"/>
    </location>
</feature>
<dbReference type="AlphaFoldDB" id="A0A1W2H425"/>
<evidence type="ECO:0000259" key="2">
    <source>
        <dbReference type="Pfam" id="PF06580"/>
    </source>
</evidence>
<evidence type="ECO:0000256" key="1">
    <source>
        <dbReference type="SAM" id="Phobius"/>
    </source>
</evidence>
<dbReference type="InterPro" id="IPR050640">
    <property type="entry name" value="Bact_2-comp_sensor_kinase"/>
</dbReference>
<keyword evidence="1" id="KW-0472">Membrane</keyword>
<dbReference type="EMBL" id="LT838813">
    <property type="protein sequence ID" value="SMD43368.1"/>
    <property type="molecule type" value="Genomic_DNA"/>
</dbReference>
<keyword evidence="1" id="KW-1133">Transmembrane helix</keyword>
<evidence type="ECO:0000313" key="4">
    <source>
        <dbReference type="Proteomes" id="UP000192333"/>
    </source>
</evidence>
<feature type="transmembrane region" description="Helical" evidence="1">
    <location>
        <begin position="47"/>
        <end position="67"/>
    </location>
</feature>
<dbReference type="PANTHER" id="PTHR34220:SF7">
    <property type="entry name" value="SENSOR HISTIDINE KINASE YPDA"/>
    <property type="match status" value="1"/>
</dbReference>
<feature type="domain" description="Signal transduction histidine kinase internal region" evidence="2">
    <location>
        <begin position="157"/>
        <end position="236"/>
    </location>
</feature>
<dbReference type="GO" id="GO:0000155">
    <property type="term" value="F:phosphorelay sensor kinase activity"/>
    <property type="evidence" value="ECO:0007669"/>
    <property type="project" value="InterPro"/>
</dbReference>
<keyword evidence="4" id="KW-1185">Reference proteome</keyword>
<keyword evidence="1" id="KW-0812">Transmembrane</keyword>
<feature type="transmembrane region" description="Helical" evidence="1">
    <location>
        <begin position="12"/>
        <end position="35"/>
    </location>
</feature>
<evidence type="ECO:0000313" key="3">
    <source>
        <dbReference type="EMBL" id="SMD43368.1"/>
    </source>
</evidence>
<name>A0A1W2H425_9BACT</name>
<dbReference type="RefSeq" id="WP_084120136.1">
    <property type="nucleotide sequence ID" value="NZ_LT838813.1"/>
</dbReference>
<protein>
    <submittedName>
        <fullName evidence="3">Putative regulator of cell autolysis</fullName>
    </submittedName>
</protein>
<dbReference type="Pfam" id="PF06580">
    <property type="entry name" value="His_kinase"/>
    <property type="match status" value="1"/>
</dbReference>
<organism evidence="3 4">
    <name type="scientific">Aquiflexum balticum DSM 16537</name>
    <dbReference type="NCBI Taxonomy" id="758820"/>
    <lineage>
        <taxon>Bacteria</taxon>
        <taxon>Pseudomonadati</taxon>
        <taxon>Bacteroidota</taxon>
        <taxon>Cytophagia</taxon>
        <taxon>Cytophagales</taxon>
        <taxon>Cyclobacteriaceae</taxon>
        <taxon>Aquiflexum</taxon>
    </lineage>
</organism>
<accession>A0A1W2H425</accession>
<dbReference type="GO" id="GO:0016020">
    <property type="term" value="C:membrane"/>
    <property type="evidence" value="ECO:0007669"/>
    <property type="project" value="InterPro"/>
</dbReference>
<dbReference type="InterPro" id="IPR036890">
    <property type="entry name" value="HATPase_C_sf"/>
</dbReference>
<reference evidence="4" key="1">
    <citation type="submission" date="2017-04" db="EMBL/GenBank/DDBJ databases">
        <authorList>
            <person name="Varghese N."/>
            <person name="Submissions S."/>
        </authorList>
    </citation>
    <scope>NUCLEOTIDE SEQUENCE [LARGE SCALE GENOMIC DNA]</scope>
    <source>
        <strain evidence="4">DSM 16537</strain>
    </source>
</reference>
<dbReference type="Proteomes" id="UP000192333">
    <property type="component" value="Chromosome I"/>
</dbReference>
<dbReference type="OrthoDB" id="9792992at2"/>
<feature type="transmembrane region" description="Helical" evidence="1">
    <location>
        <begin position="74"/>
        <end position="98"/>
    </location>
</feature>
<dbReference type="PANTHER" id="PTHR34220">
    <property type="entry name" value="SENSOR HISTIDINE KINASE YPDA"/>
    <property type="match status" value="1"/>
</dbReference>
<dbReference type="SUPFAM" id="SSF55874">
    <property type="entry name" value="ATPase domain of HSP90 chaperone/DNA topoisomerase II/histidine kinase"/>
    <property type="match status" value="1"/>
</dbReference>
<dbReference type="InterPro" id="IPR010559">
    <property type="entry name" value="Sig_transdc_His_kin_internal"/>
</dbReference>
<dbReference type="Gene3D" id="3.30.565.10">
    <property type="entry name" value="Histidine kinase-like ATPase, C-terminal domain"/>
    <property type="match status" value="1"/>
</dbReference>
<proteinExistence type="predicted"/>
<dbReference type="STRING" id="758820.SAMN00777080_1960"/>